<feature type="region of interest" description="Disordered" evidence="1">
    <location>
        <begin position="218"/>
        <end position="237"/>
    </location>
</feature>
<gene>
    <name evidence="2" type="ORF">K435DRAFT_873218</name>
</gene>
<organism evidence="2 3">
    <name type="scientific">Dendrothele bispora (strain CBS 962.96)</name>
    <dbReference type="NCBI Taxonomy" id="1314807"/>
    <lineage>
        <taxon>Eukaryota</taxon>
        <taxon>Fungi</taxon>
        <taxon>Dikarya</taxon>
        <taxon>Basidiomycota</taxon>
        <taxon>Agaricomycotina</taxon>
        <taxon>Agaricomycetes</taxon>
        <taxon>Agaricomycetidae</taxon>
        <taxon>Agaricales</taxon>
        <taxon>Agaricales incertae sedis</taxon>
        <taxon>Dendrothele</taxon>
    </lineage>
</organism>
<accession>A0A4S8KZN8</accession>
<name>A0A4S8KZN8_DENBC</name>
<dbReference type="Proteomes" id="UP000297245">
    <property type="component" value="Unassembled WGS sequence"/>
</dbReference>
<feature type="region of interest" description="Disordered" evidence="1">
    <location>
        <begin position="44"/>
        <end position="205"/>
    </location>
</feature>
<reference evidence="2 3" key="1">
    <citation type="journal article" date="2019" name="Nat. Ecol. Evol.">
        <title>Megaphylogeny resolves global patterns of mushroom evolution.</title>
        <authorList>
            <person name="Varga T."/>
            <person name="Krizsan K."/>
            <person name="Foldi C."/>
            <person name="Dima B."/>
            <person name="Sanchez-Garcia M."/>
            <person name="Sanchez-Ramirez S."/>
            <person name="Szollosi G.J."/>
            <person name="Szarkandi J.G."/>
            <person name="Papp V."/>
            <person name="Albert L."/>
            <person name="Andreopoulos W."/>
            <person name="Angelini C."/>
            <person name="Antonin V."/>
            <person name="Barry K.W."/>
            <person name="Bougher N.L."/>
            <person name="Buchanan P."/>
            <person name="Buyck B."/>
            <person name="Bense V."/>
            <person name="Catcheside P."/>
            <person name="Chovatia M."/>
            <person name="Cooper J."/>
            <person name="Damon W."/>
            <person name="Desjardin D."/>
            <person name="Finy P."/>
            <person name="Geml J."/>
            <person name="Haridas S."/>
            <person name="Hughes K."/>
            <person name="Justo A."/>
            <person name="Karasinski D."/>
            <person name="Kautmanova I."/>
            <person name="Kiss B."/>
            <person name="Kocsube S."/>
            <person name="Kotiranta H."/>
            <person name="LaButti K.M."/>
            <person name="Lechner B.E."/>
            <person name="Liimatainen K."/>
            <person name="Lipzen A."/>
            <person name="Lukacs Z."/>
            <person name="Mihaltcheva S."/>
            <person name="Morgado L.N."/>
            <person name="Niskanen T."/>
            <person name="Noordeloos M.E."/>
            <person name="Ohm R.A."/>
            <person name="Ortiz-Santana B."/>
            <person name="Ovrebo C."/>
            <person name="Racz N."/>
            <person name="Riley R."/>
            <person name="Savchenko A."/>
            <person name="Shiryaev A."/>
            <person name="Soop K."/>
            <person name="Spirin V."/>
            <person name="Szebenyi C."/>
            <person name="Tomsovsky M."/>
            <person name="Tulloss R.E."/>
            <person name="Uehling J."/>
            <person name="Grigoriev I.V."/>
            <person name="Vagvolgyi C."/>
            <person name="Papp T."/>
            <person name="Martin F.M."/>
            <person name="Miettinen O."/>
            <person name="Hibbett D.S."/>
            <person name="Nagy L.G."/>
        </authorList>
    </citation>
    <scope>NUCLEOTIDE SEQUENCE [LARGE SCALE GENOMIC DNA]</scope>
    <source>
        <strain evidence="2 3">CBS 962.96</strain>
    </source>
</reference>
<feature type="region of interest" description="Disordered" evidence="1">
    <location>
        <begin position="260"/>
        <end position="279"/>
    </location>
</feature>
<keyword evidence="3" id="KW-1185">Reference proteome</keyword>
<feature type="compositionally biased region" description="Basic and acidic residues" evidence="1">
    <location>
        <begin position="263"/>
        <end position="279"/>
    </location>
</feature>
<dbReference type="EMBL" id="ML179799">
    <property type="protein sequence ID" value="THU81547.1"/>
    <property type="molecule type" value="Genomic_DNA"/>
</dbReference>
<feature type="compositionally biased region" description="Low complexity" evidence="1">
    <location>
        <begin position="114"/>
        <end position="156"/>
    </location>
</feature>
<proteinExistence type="predicted"/>
<evidence type="ECO:0000313" key="2">
    <source>
        <dbReference type="EMBL" id="THU81547.1"/>
    </source>
</evidence>
<feature type="region of interest" description="Disordered" evidence="1">
    <location>
        <begin position="1"/>
        <end position="20"/>
    </location>
</feature>
<evidence type="ECO:0000313" key="3">
    <source>
        <dbReference type="Proteomes" id="UP000297245"/>
    </source>
</evidence>
<sequence>MLNHEHAFHHHSRNTKNADISRLLDPAYSSEPKSFSQTRVYVDHHGDLHDPDYRHFPATSPTSKKPNQRRNRRASSSASTDPFASRPQWEYSLDYDEDEDEDESQHQQQRHQQRTYPSFPSYTYSSYSSTTPPSYSSSPVSTSFHESPDSASSSTSCPFGSSDSPKKLAVPLSNVFRRPSRSRKNTRRSSLDSFDEEEHDYPSETHAAAAGEEIESLHHYSSPSPIPTTGGGRTSRARRSFEAYEDEAFGFVPSQEREEFELEEARLKEEDASEERRKELDRDAISETHVPNCTQAMRKQWQAVSLSVSFGVFRWRRRMRRVLSR</sequence>
<feature type="compositionally biased region" description="Basic and acidic residues" evidence="1">
    <location>
        <begin position="44"/>
        <end position="55"/>
    </location>
</feature>
<dbReference type="AlphaFoldDB" id="A0A4S8KZN8"/>
<protein>
    <submittedName>
        <fullName evidence="2">Uncharacterized protein</fullName>
    </submittedName>
</protein>
<feature type="compositionally biased region" description="Basic residues" evidence="1">
    <location>
        <begin position="178"/>
        <end position="187"/>
    </location>
</feature>
<dbReference type="OrthoDB" id="3021720at2759"/>
<feature type="compositionally biased region" description="Acidic residues" evidence="1">
    <location>
        <begin position="93"/>
        <end position="103"/>
    </location>
</feature>
<evidence type="ECO:0000256" key="1">
    <source>
        <dbReference type="SAM" id="MobiDB-lite"/>
    </source>
</evidence>